<dbReference type="InterPro" id="IPR036291">
    <property type="entry name" value="NAD(P)-bd_dom_sf"/>
</dbReference>
<comment type="function">
    <text evidence="1">The transhydrogenation between NADH and NADP is coupled to respiration and ATP hydrolysis and functions as a proton pump across the membrane.</text>
</comment>
<dbReference type="PROSITE" id="PS00837">
    <property type="entry name" value="ALADH_PNT_2"/>
    <property type="match status" value="1"/>
</dbReference>
<comment type="catalytic activity">
    <reaction evidence="8">
        <text>NAD(+) + NADPH + H(+)(in) = NADH + NADP(+) + H(+)(out)</text>
        <dbReference type="Rhea" id="RHEA:47992"/>
        <dbReference type="ChEBI" id="CHEBI:15378"/>
        <dbReference type="ChEBI" id="CHEBI:57540"/>
        <dbReference type="ChEBI" id="CHEBI:57783"/>
        <dbReference type="ChEBI" id="CHEBI:57945"/>
        <dbReference type="ChEBI" id="CHEBI:58349"/>
        <dbReference type="EC" id="7.1.1.1"/>
    </reaction>
</comment>
<comment type="similarity">
    <text evidence="2">Belongs to the AlaDH/PNT family.</text>
</comment>
<dbReference type="RefSeq" id="WP_328986483.1">
    <property type="nucleotide sequence ID" value="NZ_CP121472.1"/>
</dbReference>
<evidence type="ECO:0000256" key="7">
    <source>
        <dbReference type="ARBA" id="ARBA00023027"/>
    </source>
</evidence>
<dbReference type="Gene3D" id="3.40.50.720">
    <property type="entry name" value="NAD(P)-binding Rossmann-like Domain"/>
    <property type="match status" value="2"/>
</dbReference>
<dbReference type="InterPro" id="IPR007886">
    <property type="entry name" value="AlaDH/PNT_N"/>
</dbReference>
<dbReference type="SMART" id="SM01003">
    <property type="entry name" value="AlaDh_PNT_N"/>
    <property type="match status" value="1"/>
</dbReference>
<dbReference type="NCBIfam" id="NF006942">
    <property type="entry name" value="PRK09424.1"/>
    <property type="match status" value="1"/>
</dbReference>
<feature type="domain" description="Alanine dehydrogenase/pyridine nucleotide transhydrogenase N-terminal" evidence="10">
    <location>
        <begin position="4"/>
        <end position="141"/>
    </location>
</feature>
<evidence type="ECO:0000256" key="5">
    <source>
        <dbReference type="ARBA" id="ARBA00022857"/>
    </source>
</evidence>
<protein>
    <recommendedName>
        <fullName evidence="3">proton-translocating NAD(P)(+) transhydrogenase</fullName>
        <ecNumber evidence="3">7.1.1.1</ecNumber>
    </recommendedName>
</protein>
<dbReference type="EC" id="7.1.1.1" evidence="3"/>
<evidence type="ECO:0000256" key="8">
    <source>
        <dbReference type="ARBA" id="ARBA00048202"/>
    </source>
</evidence>
<gene>
    <name evidence="11" type="primary">pntAA</name>
    <name evidence="11" type="ORF">Thiowin_00864</name>
</gene>
<dbReference type="SUPFAM" id="SSF51735">
    <property type="entry name" value="NAD(P)-binding Rossmann-fold domains"/>
    <property type="match status" value="1"/>
</dbReference>
<dbReference type="PROSITE" id="PS00836">
    <property type="entry name" value="ALADH_PNT_1"/>
    <property type="match status" value="1"/>
</dbReference>
<proteinExistence type="inferred from homology"/>
<feature type="domain" description="Alanine dehydrogenase/pyridine nucleotide transhydrogenase NAD(H)-binding" evidence="9">
    <location>
        <begin position="150"/>
        <end position="314"/>
    </location>
</feature>
<dbReference type="PANTHER" id="PTHR10160">
    <property type="entry name" value="NAD(P) TRANSHYDROGENASE"/>
    <property type="match status" value="1"/>
</dbReference>
<dbReference type="EMBL" id="CP121472">
    <property type="protein sequence ID" value="WPL15934.1"/>
    <property type="molecule type" value="Genomic_DNA"/>
</dbReference>
<evidence type="ECO:0000256" key="4">
    <source>
        <dbReference type="ARBA" id="ARBA00022741"/>
    </source>
</evidence>
<dbReference type="SUPFAM" id="SSF52283">
    <property type="entry name" value="Formate/glycerate dehydrogenase catalytic domain-like"/>
    <property type="match status" value="1"/>
</dbReference>
<organism evidence="11 12">
    <name type="scientific">Thiorhodovibrio winogradskyi</name>
    <dbReference type="NCBI Taxonomy" id="77007"/>
    <lineage>
        <taxon>Bacteria</taxon>
        <taxon>Pseudomonadati</taxon>
        <taxon>Pseudomonadota</taxon>
        <taxon>Gammaproteobacteria</taxon>
        <taxon>Chromatiales</taxon>
        <taxon>Chromatiaceae</taxon>
        <taxon>Thiorhodovibrio</taxon>
    </lineage>
</organism>
<dbReference type="Pfam" id="PF01262">
    <property type="entry name" value="AlaDh_PNT_C"/>
    <property type="match status" value="1"/>
</dbReference>
<sequence>MKIGIPAETLAGEKRVASTPDVVKKLVGKGFSVLLEQGAGTAASYLDQAYQDAGAETVDTAACFAADLVLKVRRPSQQEAERLQSGATLISLIESCAGMGSEDELIQTTVARGVNLLAMERIPRISRAQSMDALSSQSNIAGYRAVIEAAAHYGRFLPPMMTAAGSAKPARLVVLGAGVAGLQAIATARRLGADVHAYDVRPETKEQIQSLGAKPIELDLGEEGSGEGGYAKELSDAAKARQQQLLADELAKAQVIITTALIPCRPAPELITPEVVERMRPGSVIVDLAAANGGNCKLTEPDQIVEHHGVRLIGHTNYPSMVAADASAFYARNLLNLLEIMVEPGESGPTLKDFEADEITRAMRVN</sequence>
<keyword evidence="6" id="KW-1278">Translocase</keyword>
<dbReference type="Proteomes" id="UP001432180">
    <property type="component" value="Chromosome"/>
</dbReference>
<dbReference type="GO" id="GO:0016491">
    <property type="term" value="F:oxidoreductase activity"/>
    <property type="evidence" value="ECO:0007669"/>
    <property type="project" value="UniProtKB-KW"/>
</dbReference>
<name>A0ABZ0S5V2_9GAMM</name>
<keyword evidence="11" id="KW-0560">Oxidoreductase</keyword>
<keyword evidence="4" id="KW-0547">Nucleotide-binding</keyword>
<reference evidence="11 12" key="1">
    <citation type="journal article" date="2023" name="Microorganisms">
        <title>Thiorhodovibrio frisius and Trv. litoralis spp. nov., Two Novel Members from a Clade of Fastidious Purple Sulfur Bacteria That Exhibit Unique Red-Shifted Light-Harvesting Capabilities.</title>
        <authorList>
            <person name="Methner A."/>
            <person name="Kuzyk S.B."/>
            <person name="Petersen J."/>
            <person name="Bauer S."/>
            <person name="Brinkmann H."/>
            <person name="Sichau K."/>
            <person name="Wanner G."/>
            <person name="Wolf J."/>
            <person name="Neumann-Schaal M."/>
            <person name="Henke P."/>
            <person name="Tank M."/>
            <person name="Sproer C."/>
            <person name="Bunk B."/>
            <person name="Overmann J."/>
        </authorList>
    </citation>
    <scope>NUCLEOTIDE SEQUENCE [LARGE SCALE GENOMIC DNA]</scope>
    <source>
        <strain evidence="11 12">DSM 6702</strain>
    </source>
</reference>
<dbReference type="CDD" id="cd05304">
    <property type="entry name" value="Rubrum_tdh"/>
    <property type="match status" value="1"/>
</dbReference>
<evidence type="ECO:0000256" key="2">
    <source>
        <dbReference type="ARBA" id="ARBA00005689"/>
    </source>
</evidence>
<keyword evidence="7" id="KW-0520">NAD</keyword>
<dbReference type="Pfam" id="PF05222">
    <property type="entry name" value="AlaDh_PNT_N"/>
    <property type="match status" value="1"/>
</dbReference>
<evidence type="ECO:0000313" key="11">
    <source>
        <dbReference type="EMBL" id="WPL15934.1"/>
    </source>
</evidence>
<evidence type="ECO:0000313" key="12">
    <source>
        <dbReference type="Proteomes" id="UP001432180"/>
    </source>
</evidence>
<evidence type="ECO:0000259" key="10">
    <source>
        <dbReference type="SMART" id="SM01003"/>
    </source>
</evidence>
<accession>A0ABZ0S5V2</accession>
<dbReference type="InterPro" id="IPR007698">
    <property type="entry name" value="AlaDH/PNT_NAD(H)-bd"/>
</dbReference>
<dbReference type="PANTHER" id="PTHR10160:SF19">
    <property type="entry name" value="PROTON-TRANSLOCATING NAD(P)(+) TRANSHYDROGENASE"/>
    <property type="match status" value="1"/>
</dbReference>
<evidence type="ECO:0000259" key="9">
    <source>
        <dbReference type="SMART" id="SM01002"/>
    </source>
</evidence>
<evidence type="ECO:0000256" key="6">
    <source>
        <dbReference type="ARBA" id="ARBA00022967"/>
    </source>
</evidence>
<keyword evidence="12" id="KW-1185">Reference proteome</keyword>
<keyword evidence="5" id="KW-0521">NADP</keyword>
<dbReference type="SMART" id="SM01002">
    <property type="entry name" value="AlaDh_PNT_C"/>
    <property type="match status" value="1"/>
</dbReference>
<evidence type="ECO:0000256" key="1">
    <source>
        <dbReference type="ARBA" id="ARBA00003943"/>
    </source>
</evidence>
<evidence type="ECO:0000256" key="3">
    <source>
        <dbReference type="ARBA" id="ARBA00012943"/>
    </source>
</evidence>
<dbReference type="InterPro" id="IPR008143">
    <property type="entry name" value="Ala_DH/PNT_CS2"/>
</dbReference>
<dbReference type="InterPro" id="IPR008142">
    <property type="entry name" value="AlaDH/PNT_CS1"/>
</dbReference>